<sequence>MANFWSAQDEIDLLRALEQSLRVQHPNSHSLYASVAEHHNAQHHTTRTVNSSESKLRRLWSKHKDDTVSAWVAVIDAAVNIAPQERDARISQSIQSIIAKLDASEARTKPIPRCARCRQANSKRRCPHNDPAVNEPAEQQPGPSQAKKRRANDEADNPRFPKMSKTGPAWERGLEFSDDEDTDGTTGRPPQGSSTASNRQEEDAPTTEQPLERTDTLLADSVPLQARRITSELPRPTRSDRYDPGSSALQEDKAPRSGLTASSIRSNKRPAEDEAEDQGPGKLQKSAASREQDLDRTSPNNLSPVPEVLAGCDNEPTNGHQSTENGRNTQVPEVQIHAGPQFLPDIIKHKDALIDELLAKKSELMDAVQRKDDKIQEYHKQIKPLGSAVRESWEK</sequence>
<keyword evidence="2" id="KW-1185">Reference proteome</keyword>
<evidence type="ECO:0000313" key="2">
    <source>
        <dbReference type="Proteomes" id="UP001186974"/>
    </source>
</evidence>
<proteinExistence type="predicted"/>
<name>A0ACC3DAN2_9PEZI</name>
<dbReference type="EMBL" id="JAWDJW010006519">
    <property type="protein sequence ID" value="KAK3064416.1"/>
    <property type="molecule type" value="Genomic_DNA"/>
</dbReference>
<protein>
    <submittedName>
        <fullName evidence="1">Uncharacterized protein</fullName>
    </submittedName>
</protein>
<reference evidence="1" key="1">
    <citation type="submission" date="2024-09" db="EMBL/GenBank/DDBJ databases">
        <title>Black Yeasts Isolated from many extreme environments.</title>
        <authorList>
            <person name="Coleine C."/>
            <person name="Stajich J.E."/>
            <person name="Selbmann L."/>
        </authorList>
    </citation>
    <scope>NUCLEOTIDE SEQUENCE</scope>
    <source>
        <strain evidence="1">CCFEE 5737</strain>
    </source>
</reference>
<accession>A0ACC3DAN2</accession>
<gene>
    <name evidence="1" type="ORF">LTS18_007393</name>
</gene>
<organism evidence="1 2">
    <name type="scientific">Coniosporium uncinatum</name>
    <dbReference type="NCBI Taxonomy" id="93489"/>
    <lineage>
        <taxon>Eukaryota</taxon>
        <taxon>Fungi</taxon>
        <taxon>Dikarya</taxon>
        <taxon>Ascomycota</taxon>
        <taxon>Pezizomycotina</taxon>
        <taxon>Dothideomycetes</taxon>
        <taxon>Dothideomycetes incertae sedis</taxon>
        <taxon>Coniosporium</taxon>
    </lineage>
</organism>
<evidence type="ECO:0000313" key="1">
    <source>
        <dbReference type="EMBL" id="KAK3064416.1"/>
    </source>
</evidence>
<comment type="caution">
    <text evidence="1">The sequence shown here is derived from an EMBL/GenBank/DDBJ whole genome shotgun (WGS) entry which is preliminary data.</text>
</comment>
<dbReference type="Proteomes" id="UP001186974">
    <property type="component" value="Unassembled WGS sequence"/>
</dbReference>